<name>A0A951P6V4_9CYAN</name>
<dbReference type="InterPro" id="IPR051680">
    <property type="entry name" value="ATP-dep_Glu-Cys_Ligase-2"/>
</dbReference>
<protein>
    <submittedName>
        <fullName evidence="3">Alpha-E domain-containing protein</fullName>
    </submittedName>
</protein>
<dbReference type="Proteomes" id="UP000707356">
    <property type="component" value="Unassembled WGS sequence"/>
</dbReference>
<reference evidence="3" key="2">
    <citation type="journal article" date="2022" name="Microbiol. Resour. Announc.">
        <title>Metagenome Sequencing to Explore Phylogenomics of Terrestrial Cyanobacteria.</title>
        <authorList>
            <person name="Ward R.D."/>
            <person name="Stajich J.E."/>
            <person name="Johansen J.R."/>
            <person name="Huntemann M."/>
            <person name="Clum A."/>
            <person name="Foster B."/>
            <person name="Foster B."/>
            <person name="Roux S."/>
            <person name="Palaniappan K."/>
            <person name="Varghese N."/>
            <person name="Mukherjee S."/>
            <person name="Reddy T.B.K."/>
            <person name="Daum C."/>
            <person name="Copeland A."/>
            <person name="Chen I.A."/>
            <person name="Ivanova N.N."/>
            <person name="Kyrpides N.C."/>
            <person name="Shapiro N."/>
            <person name="Eloe-Fadrosh E.A."/>
            <person name="Pietrasiak N."/>
        </authorList>
    </citation>
    <scope>NUCLEOTIDE SEQUENCE</scope>
    <source>
        <strain evidence="3">GSE-TBD4-15B</strain>
    </source>
</reference>
<evidence type="ECO:0000313" key="4">
    <source>
        <dbReference type="Proteomes" id="UP000707356"/>
    </source>
</evidence>
<feature type="domain" description="DUF403" evidence="2">
    <location>
        <begin position="1"/>
        <end position="310"/>
    </location>
</feature>
<dbReference type="PANTHER" id="PTHR34595">
    <property type="entry name" value="BLR5612 PROTEIN"/>
    <property type="match status" value="1"/>
</dbReference>
<dbReference type="AlphaFoldDB" id="A0A951P6V4"/>
<dbReference type="PANTHER" id="PTHR34595:SF7">
    <property type="entry name" value="SLL1039 PROTEIN"/>
    <property type="match status" value="1"/>
</dbReference>
<proteinExistence type="predicted"/>
<accession>A0A951P6V4</accession>
<sequence>MLSRVADSIYWLNRYVERAENIARFVDVNLNLLLDAPVVMTQQWKPLVMTTGDLALFESRYGEATADNVIHFLTFDEAYPNSILSCLRAARENARSVRETISSEMWEQVNTFYLMVKDASQAQPLAQLPSFFAEVKLASHLFVGVTEATMSHNEGWHFGRMGRLIERADKTARILDVKYFILLPAVNLVGTALDELQWIALLKSASGYEMYRKTERRISPTSVAKFLLLNREFPRSIQFCLLEAERSLCQITGATPGIWQNPAERTLGKLRAELDFTMIEEVIQAGLHEFLDHIQAQLNLVGKEVFETFLTLEPTAEAASHSASQSASHSASHSASLSQTTAAVPD</sequence>
<gene>
    <name evidence="3" type="ORF">KME07_00170</name>
</gene>
<feature type="region of interest" description="Disordered" evidence="1">
    <location>
        <begin position="320"/>
        <end position="346"/>
    </location>
</feature>
<dbReference type="EMBL" id="JAHHHV010000001">
    <property type="protein sequence ID" value="MBW4463842.1"/>
    <property type="molecule type" value="Genomic_DNA"/>
</dbReference>
<reference evidence="3" key="1">
    <citation type="submission" date="2021-05" db="EMBL/GenBank/DDBJ databases">
        <authorList>
            <person name="Pietrasiak N."/>
            <person name="Ward R."/>
            <person name="Stajich J.E."/>
            <person name="Kurbessoian T."/>
        </authorList>
    </citation>
    <scope>NUCLEOTIDE SEQUENCE</scope>
    <source>
        <strain evidence="3">GSE-TBD4-15B</strain>
    </source>
</reference>
<evidence type="ECO:0000313" key="3">
    <source>
        <dbReference type="EMBL" id="MBW4463842.1"/>
    </source>
</evidence>
<evidence type="ECO:0000259" key="2">
    <source>
        <dbReference type="Pfam" id="PF04168"/>
    </source>
</evidence>
<comment type="caution">
    <text evidence="3">The sequence shown here is derived from an EMBL/GenBank/DDBJ whole genome shotgun (WGS) entry which is preliminary data.</text>
</comment>
<dbReference type="Pfam" id="PF04168">
    <property type="entry name" value="Alpha-E"/>
    <property type="match status" value="1"/>
</dbReference>
<evidence type="ECO:0000256" key="1">
    <source>
        <dbReference type="SAM" id="MobiDB-lite"/>
    </source>
</evidence>
<organism evidence="3 4">
    <name type="scientific">Pegethrix bostrychoides GSE-TBD4-15B</name>
    <dbReference type="NCBI Taxonomy" id="2839662"/>
    <lineage>
        <taxon>Bacteria</taxon>
        <taxon>Bacillati</taxon>
        <taxon>Cyanobacteriota</taxon>
        <taxon>Cyanophyceae</taxon>
        <taxon>Oculatellales</taxon>
        <taxon>Oculatellaceae</taxon>
        <taxon>Pegethrix</taxon>
    </lineage>
</organism>
<dbReference type="InterPro" id="IPR007296">
    <property type="entry name" value="DUF403"/>
</dbReference>